<dbReference type="PANTHER" id="PTHR11122">
    <property type="entry name" value="APOSPORY-ASSOCIATED PROTEIN C-RELATED"/>
    <property type="match status" value="1"/>
</dbReference>
<evidence type="ECO:0000313" key="2">
    <source>
        <dbReference type="EMBL" id="KAJ6691646.1"/>
    </source>
</evidence>
<dbReference type="PANTHER" id="PTHR11122:SF13">
    <property type="entry name" value="GLUCOSE-6-PHOSPHATE 1-EPIMERASE"/>
    <property type="match status" value="1"/>
</dbReference>
<evidence type="ECO:0000256" key="1">
    <source>
        <dbReference type="SAM" id="MobiDB-lite"/>
    </source>
</evidence>
<comment type="caution">
    <text evidence="2">The sequence shown here is derived from an EMBL/GenBank/DDBJ whole genome shotgun (WGS) entry which is preliminary data.</text>
</comment>
<dbReference type="GO" id="GO:0008270">
    <property type="term" value="F:zinc ion binding"/>
    <property type="evidence" value="ECO:0007669"/>
    <property type="project" value="InterPro"/>
</dbReference>
<dbReference type="OrthoDB" id="1659429at2759"/>
<gene>
    <name evidence="2" type="ORF">OIU79_013620</name>
</gene>
<dbReference type="Pfam" id="PF01263">
    <property type="entry name" value="Aldose_epim"/>
    <property type="match status" value="1"/>
</dbReference>
<accession>A0A9Q0PNZ4</accession>
<dbReference type="InterPro" id="IPR014718">
    <property type="entry name" value="GH-type_carb-bd"/>
</dbReference>
<reference evidence="2" key="1">
    <citation type="submission" date="2022-11" db="EMBL/GenBank/DDBJ databases">
        <authorList>
            <person name="Hyden B.L."/>
            <person name="Feng K."/>
            <person name="Yates T."/>
            <person name="Jawdy S."/>
            <person name="Smart L.B."/>
            <person name="Muchero W."/>
        </authorList>
    </citation>
    <scope>NUCLEOTIDE SEQUENCE</scope>
    <source>
        <tissue evidence="2">Shoot tip</tissue>
    </source>
</reference>
<dbReference type="GO" id="GO:0047938">
    <property type="term" value="F:glucose-6-phosphate 1-epimerase activity"/>
    <property type="evidence" value="ECO:0007669"/>
    <property type="project" value="TreeGrafter"/>
</dbReference>
<keyword evidence="3" id="KW-1185">Reference proteome</keyword>
<dbReference type="AlphaFoldDB" id="A0A9Q0PNZ4"/>
<reference evidence="2" key="2">
    <citation type="journal article" date="2023" name="Int. J. Mol. Sci.">
        <title>De Novo Assembly and Annotation of 11 Diverse Shrub Willow (Salix) Genomes Reveals Novel Gene Organization in Sex-Linked Regions.</title>
        <authorList>
            <person name="Hyden B."/>
            <person name="Feng K."/>
            <person name="Yates T.B."/>
            <person name="Jawdy S."/>
            <person name="Cereghino C."/>
            <person name="Smart L.B."/>
            <person name="Muchero W."/>
        </authorList>
    </citation>
    <scope>NUCLEOTIDE SEQUENCE</scope>
    <source>
        <tissue evidence="2">Shoot tip</tissue>
    </source>
</reference>
<dbReference type="Gene3D" id="2.70.98.10">
    <property type="match status" value="1"/>
</dbReference>
<sequence length="240" mass="26580">MGIMSFLASAPREFDLCSSMILSSLEITTLRDTFTRILCSEGSQSAPIITSVLVSCGTSNEASRDSRGSRKNTGFQGSWSGGGLGRNTGHNKPVCYYCDEPGHTRRTRRMTTGRGCFLLAAIYKPPKAIRGGIPICFPQFGSHGSLEHHGFARNRFWSNDTDPPPFPTNSKSFIDLILKPSEEDMPKWPHSSRVTFEGSSRGIGGRSMLTSRIRNANADGKPFTFTFAYYTYFSDLDIRY</sequence>
<feature type="region of interest" description="Disordered" evidence="1">
    <location>
        <begin position="60"/>
        <end position="85"/>
    </location>
</feature>
<dbReference type="GO" id="GO:0030246">
    <property type="term" value="F:carbohydrate binding"/>
    <property type="evidence" value="ECO:0007669"/>
    <property type="project" value="InterPro"/>
</dbReference>
<name>A0A9Q0PNZ4_SALPP</name>
<dbReference type="SUPFAM" id="SSF57756">
    <property type="entry name" value="Retrovirus zinc finger-like domains"/>
    <property type="match status" value="1"/>
</dbReference>
<dbReference type="GO" id="GO:0005737">
    <property type="term" value="C:cytoplasm"/>
    <property type="evidence" value="ECO:0007669"/>
    <property type="project" value="TreeGrafter"/>
</dbReference>
<dbReference type="GO" id="GO:0003676">
    <property type="term" value="F:nucleic acid binding"/>
    <property type="evidence" value="ECO:0007669"/>
    <property type="project" value="InterPro"/>
</dbReference>
<dbReference type="InterPro" id="IPR011013">
    <property type="entry name" value="Gal_mutarotase_sf_dom"/>
</dbReference>
<proteinExistence type="predicted"/>
<dbReference type="GO" id="GO:0005975">
    <property type="term" value="P:carbohydrate metabolic process"/>
    <property type="evidence" value="ECO:0007669"/>
    <property type="project" value="InterPro"/>
</dbReference>
<dbReference type="Proteomes" id="UP001151532">
    <property type="component" value="Chromosome 9"/>
</dbReference>
<dbReference type="EMBL" id="JAPFFK010000018">
    <property type="protein sequence ID" value="KAJ6691646.1"/>
    <property type="molecule type" value="Genomic_DNA"/>
</dbReference>
<dbReference type="InterPro" id="IPR036875">
    <property type="entry name" value="Znf_CCHC_sf"/>
</dbReference>
<evidence type="ECO:0000313" key="3">
    <source>
        <dbReference type="Proteomes" id="UP001151532"/>
    </source>
</evidence>
<dbReference type="SUPFAM" id="SSF74650">
    <property type="entry name" value="Galactose mutarotase-like"/>
    <property type="match status" value="1"/>
</dbReference>
<organism evidence="2 3">
    <name type="scientific">Salix purpurea</name>
    <name type="common">Purple osier willow</name>
    <dbReference type="NCBI Taxonomy" id="77065"/>
    <lineage>
        <taxon>Eukaryota</taxon>
        <taxon>Viridiplantae</taxon>
        <taxon>Streptophyta</taxon>
        <taxon>Embryophyta</taxon>
        <taxon>Tracheophyta</taxon>
        <taxon>Spermatophyta</taxon>
        <taxon>Magnoliopsida</taxon>
        <taxon>eudicotyledons</taxon>
        <taxon>Gunneridae</taxon>
        <taxon>Pentapetalae</taxon>
        <taxon>rosids</taxon>
        <taxon>fabids</taxon>
        <taxon>Malpighiales</taxon>
        <taxon>Salicaceae</taxon>
        <taxon>Saliceae</taxon>
        <taxon>Salix</taxon>
    </lineage>
</organism>
<protein>
    <submittedName>
        <fullName evidence="2">APOSPORY-ASSOCIATED PROTEIN C-RELATED</fullName>
    </submittedName>
</protein>
<dbReference type="InterPro" id="IPR008183">
    <property type="entry name" value="Aldose_1/G6P_1-epimerase"/>
</dbReference>